<name>A0A016UGX3_9BILA</name>
<organism evidence="1 2">
    <name type="scientific">Ancylostoma ceylanicum</name>
    <dbReference type="NCBI Taxonomy" id="53326"/>
    <lineage>
        <taxon>Eukaryota</taxon>
        <taxon>Metazoa</taxon>
        <taxon>Ecdysozoa</taxon>
        <taxon>Nematoda</taxon>
        <taxon>Chromadorea</taxon>
        <taxon>Rhabditida</taxon>
        <taxon>Rhabditina</taxon>
        <taxon>Rhabditomorpha</taxon>
        <taxon>Strongyloidea</taxon>
        <taxon>Ancylostomatidae</taxon>
        <taxon>Ancylostomatinae</taxon>
        <taxon>Ancylostoma</taxon>
    </lineage>
</organism>
<dbReference type="Proteomes" id="UP000024635">
    <property type="component" value="Unassembled WGS sequence"/>
</dbReference>
<protein>
    <submittedName>
        <fullName evidence="1">Uncharacterized protein</fullName>
    </submittedName>
</protein>
<dbReference type="EMBL" id="JARK01001377">
    <property type="protein sequence ID" value="EYC14166.1"/>
    <property type="molecule type" value="Genomic_DNA"/>
</dbReference>
<gene>
    <name evidence="1" type="primary">Acey_s0041.g376</name>
    <name evidence="1" type="ORF">Y032_0041g376</name>
</gene>
<comment type="caution">
    <text evidence="1">The sequence shown here is derived from an EMBL/GenBank/DDBJ whole genome shotgun (WGS) entry which is preliminary data.</text>
</comment>
<keyword evidence="2" id="KW-1185">Reference proteome</keyword>
<evidence type="ECO:0000313" key="2">
    <source>
        <dbReference type="Proteomes" id="UP000024635"/>
    </source>
</evidence>
<reference evidence="2" key="1">
    <citation type="journal article" date="2015" name="Nat. Genet.">
        <title>The genome and transcriptome of the zoonotic hookworm Ancylostoma ceylanicum identify infection-specific gene families.</title>
        <authorList>
            <person name="Schwarz E.M."/>
            <person name="Hu Y."/>
            <person name="Antoshechkin I."/>
            <person name="Miller M.M."/>
            <person name="Sternberg P.W."/>
            <person name="Aroian R.V."/>
        </authorList>
    </citation>
    <scope>NUCLEOTIDE SEQUENCE</scope>
    <source>
        <strain evidence="2">HY135</strain>
    </source>
</reference>
<evidence type="ECO:0000313" key="1">
    <source>
        <dbReference type="EMBL" id="EYC14166.1"/>
    </source>
</evidence>
<accession>A0A016UGX3</accession>
<dbReference type="AlphaFoldDB" id="A0A016UGX3"/>
<proteinExistence type="predicted"/>
<sequence length="275" mass="33408">MRTLPNRVAPARDPVTMWTREEVLEKYQLRNHKEWKEKGLHKAEENVYYGEYYPWTPACEHYLPKYERNRLRKKWMHTYAKLSNLRKLLLKWLFTRWIIGTYKTHPKMNKKNQYTRSIDTELERLLQRYNETFDKLSAREPNMSKQYAHKSDYYNSMAKSFSDSVEDDLMKDEIYEPFQMCMLITMDRDGNTKQTSFLKAALRKFDPKLLKHLRNTGEENSENLENNCRLTEESNPIFCMLTSEEKTDEQMRSYCDRVWELAIQNWDYIQRSKAL</sequence>